<evidence type="ECO:0000256" key="1">
    <source>
        <dbReference type="SAM" id="MobiDB-lite"/>
    </source>
</evidence>
<sequence length="102" mass="11302">MDRAGASILNSEAMRAASAGIVAPALPFKTRQPVFVPAFPEPVRKDACAPKVYRAQSRLRRGRACSRRAVTDFRTSGSASQRTATRQRMNEMMERGRCKSML</sequence>
<evidence type="ECO:0000313" key="2">
    <source>
        <dbReference type="EMBL" id="MDF3833096.1"/>
    </source>
</evidence>
<accession>A0ABT6AMV3</accession>
<comment type="caution">
    <text evidence="2">The sequence shown here is derived from an EMBL/GenBank/DDBJ whole genome shotgun (WGS) entry which is preliminary data.</text>
</comment>
<dbReference type="RefSeq" id="WP_276264529.1">
    <property type="nucleotide sequence ID" value="NZ_JARJLM010000158.1"/>
</dbReference>
<feature type="region of interest" description="Disordered" evidence="1">
    <location>
        <begin position="70"/>
        <end position="102"/>
    </location>
</feature>
<dbReference type="Proteomes" id="UP001216674">
    <property type="component" value="Unassembled WGS sequence"/>
</dbReference>
<keyword evidence="3" id="KW-1185">Reference proteome</keyword>
<feature type="compositionally biased region" description="Basic and acidic residues" evidence="1">
    <location>
        <begin position="88"/>
        <end position="102"/>
    </location>
</feature>
<gene>
    <name evidence="2" type="ORF">P3W85_09055</name>
</gene>
<reference evidence="2 3" key="1">
    <citation type="submission" date="2023-03" db="EMBL/GenBank/DDBJ databases">
        <title>Draft assemblies of triclosan tolerant bacteria isolated from returned activated sludge.</title>
        <authorList>
            <person name="Van Hamelsveld S."/>
        </authorList>
    </citation>
    <scope>NUCLEOTIDE SEQUENCE [LARGE SCALE GENOMIC DNA]</scope>
    <source>
        <strain evidence="2 3">GW210010_S58</strain>
    </source>
</reference>
<feature type="compositionally biased region" description="Polar residues" evidence="1">
    <location>
        <begin position="73"/>
        <end position="87"/>
    </location>
</feature>
<organism evidence="2 3">
    <name type="scientific">Cupriavidus basilensis</name>
    <dbReference type="NCBI Taxonomy" id="68895"/>
    <lineage>
        <taxon>Bacteria</taxon>
        <taxon>Pseudomonadati</taxon>
        <taxon>Pseudomonadota</taxon>
        <taxon>Betaproteobacteria</taxon>
        <taxon>Burkholderiales</taxon>
        <taxon>Burkholderiaceae</taxon>
        <taxon>Cupriavidus</taxon>
    </lineage>
</organism>
<evidence type="ECO:0000313" key="3">
    <source>
        <dbReference type="Proteomes" id="UP001216674"/>
    </source>
</evidence>
<proteinExistence type="predicted"/>
<dbReference type="EMBL" id="JARJLM010000158">
    <property type="protein sequence ID" value="MDF3833096.1"/>
    <property type="molecule type" value="Genomic_DNA"/>
</dbReference>
<protein>
    <submittedName>
        <fullName evidence="2">Uncharacterized protein</fullName>
    </submittedName>
</protein>
<name>A0ABT6AMV3_9BURK</name>